<dbReference type="AlphaFoldDB" id="A1ZZZ2"/>
<accession>A1ZZZ2</accession>
<protein>
    <submittedName>
        <fullName evidence="1">Uncharacterized protein</fullName>
    </submittedName>
</protein>
<organism evidence="1 2">
    <name type="scientific">Microscilla marina ATCC 23134</name>
    <dbReference type="NCBI Taxonomy" id="313606"/>
    <lineage>
        <taxon>Bacteria</taxon>
        <taxon>Pseudomonadati</taxon>
        <taxon>Bacteroidota</taxon>
        <taxon>Cytophagia</taxon>
        <taxon>Cytophagales</taxon>
        <taxon>Microscillaceae</taxon>
        <taxon>Microscilla</taxon>
    </lineage>
</organism>
<sequence length="137" mass="16187">NILAFDEVFFMQWDKLKELSKLNHSISFNGKKISANNFYSSIYPFDVFGLYCTSAFFIDKASSKVWVIFSFGSFEDFSESVITDFESYLFMLLYKRGLLKSRKKYYQYKAQQIIKIPANIWSERDIPDLSNPQSLHY</sequence>
<evidence type="ECO:0000313" key="1">
    <source>
        <dbReference type="EMBL" id="EAY24034.1"/>
    </source>
</evidence>
<gene>
    <name evidence="1" type="ORF">M23134_00926</name>
</gene>
<keyword evidence="2" id="KW-1185">Reference proteome</keyword>
<proteinExistence type="predicted"/>
<dbReference type="RefSeq" id="WP_002705624.1">
    <property type="nucleotide sequence ID" value="NZ_AAWS01000086.1"/>
</dbReference>
<feature type="non-terminal residue" evidence="1">
    <location>
        <position position="1"/>
    </location>
</feature>
<name>A1ZZZ2_MICM2</name>
<reference evidence="1 2" key="1">
    <citation type="submission" date="2007-01" db="EMBL/GenBank/DDBJ databases">
        <authorList>
            <person name="Haygood M."/>
            <person name="Podell S."/>
            <person name="Anderson C."/>
            <person name="Hopkinson B."/>
            <person name="Roe K."/>
            <person name="Barbeau K."/>
            <person name="Gaasterland T."/>
            <person name="Ferriera S."/>
            <person name="Johnson J."/>
            <person name="Kravitz S."/>
            <person name="Beeson K."/>
            <person name="Sutton G."/>
            <person name="Rogers Y.-H."/>
            <person name="Friedman R."/>
            <person name="Frazier M."/>
            <person name="Venter J.C."/>
        </authorList>
    </citation>
    <scope>NUCLEOTIDE SEQUENCE [LARGE SCALE GENOMIC DNA]</scope>
    <source>
        <strain evidence="1 2">ATCC 23134</strain>
    </source>
</reference>
<dbReference type="Proteomes" id="UP000004095">
    <property type="component" value="Unassembled WGS sequence"/>
</dbReference>
<dbReference type="EMBL" id="AAWS01000086">
    <property type="protein sequence ID" value="EAY24034.1"/>
    <property type="molecule type" value="Genomic_DNA"/>
</dbReference>
<comment type="caution">
    <text evidence="1">The sequence shown here is derived from an EMBL/GenBank/DDBJ whole genome shotgun (WGS) entry which is preliminary data.</text>
</comment>
<evidence type="ECO:0000313" key="2">
    <source>
        <dbReference type="Proteomes" id="UP000004095"/>
    </source>
</evidence>